<feature type="domain" description="HTH LytTR-type" evidence="2">
    <location>
        <begin position="163"/>
        <end position="267"/>
    </location>
</feature>
<sequence length="268" mass="30766">MLTKLYHTNTRLLRYLILPVLALVLTHLVAYKKLPFDPNYQFPLLTFSFILLICAICCETNYTCYSLLKKRHFGHLTNEPSIARQLLISSLLTAAVFGTLVYSINYFVFGIVTPITRFLSSLLVAELIILLETLYFITRDLYLSQKQTETIASVQIWQIASGRKTQLVDETDIAYLYSQAGMVYLITNEGKKILTQFSSFNDVKDTHNLDAFFQVNRQYLVKLHAIDTVMKEVNQKLQIKLSPSAPEIPAAAMISRYRSVDFKKWLAQ</sequence>
<evidence type="ECO:0000313" key="3">
    <source>
        <dbReference type="EMBL" id="SMD36315.1"/>
    </source>
</evidence>
<keyword evidence="4" id="KW-1185">Reference proteome</keyword>
<evidence type="ECO:0000259" key="2">
    <source>
        <dbReference type="SMART" id="SM00850"/>
    </source>
</evidence>
<feature type="transmembrane region" description="Helical" evidence="1">
    <location>
        <begin position="12"/>
        <end position="30"/>
    </location>
</feature>
<accession>A0A1W2GI30</accession>
<name>A0A1W2GI30_REIFA</name>
<dbReference type="STRING" id="692418.SAMN04488029_2827"/>
<dbReference type="OrthoDB" id="938100at2"/>
<keyword evidence="1" id="KW-0812">Transmembrane</keyword>
<gene>
    <name evidence="3" type="ORF">SAMN04488029_2827</name>
</gene>
<organism evidence="3 4">
    <name type="scientific">Reichenbachiella faecimaris</name>
    <dbReference type="NCBI Taxonomy" id="692418"/>
    <lineage>
        <taxon>Bacteria</taxon>
        <taxon>Pseudomonadati</taxon>
        <taxon>Bacteroidota</taxon>
        <taxon>Cytophagia</taxon>
        <taxon>Cytophagales</taxon>
        <taxon>Reichenbachiellaceae</taxon>
        <taxon>Reichenbachiella</taxon>
    </lineage>
</organism>
<keyword evidence="3" id="KW-0238">DNA-binding</keyword>
<keyword evidence="1" id="KW-1133">Transmembrane helix</keyword>
<feature type="transmembrane region" description="Helical" evidence="1">
    <location>
        <begin position="42"/>
        <end position="65"/>
    </location>
</feature>
<dbReference type="RefSeq" id="WP_084373481.1">
    <property type="nucleotide sequence ID" value="NZ_FWYF01000003.1"/>
</dbReference>
<proteinExistence type="predicted"/>
<dbReference type="GO" id="GO:0003677">
    <property type="term" value="F:DNA binding"/>
    <property type="evidence" value="ECO:0007669"/>
    <property type="project" value="UniProtKB-KW"/>
</dbReference>
<dbReference type="AlphaFoldDB" id="A0A1W2GI30"/>
<dbReference type="Pfam" id="PF04397">
    <property type="entry name" value="LytTR"/>
    <property type="match status" value="1"/>
</dbReference>
<dbReference type="Proteomes" id="UP000192472">
    <property type="component" value="Unassembled WGS sequence"/>
</dbReference>
<feature type="transmembrane region" description="Helical" evidence="1">
    <location>
        <begin position="118"/>
        <end position="137"/>
    </location>
</feature>
<dbReference type="SMART" id="SM00850">
    <property type="entry name" value="LytTR"/>
    <property type="match status" value="1"/>
</dbReference>
<keyword evidence="1" id="KW-0472">Membrane</keyword>
<dbReference type="InterPro" id="IPR007492">
    <property type="entry name" value="LytTR_DNA-bd_dom"/>
</dbReference>
<dbReference type="EMBL" id="FWYF01000003">
    <property type="protein sequence ID" value="SMD36315.1"/>
    <property type="molecule type" value="Genomic_DNA"/>
</dbReference>
<dbReference type="Gene3D" id="2.40.50.1020">
    <property type="entry name" value="LytTr DNA-binding domain"/>
    <property type="match status" value="1"/>
</dbReference>
<evidence type="ECO:0000313" key="4">
    <source>
        <dbReference type="Proteomes" id="UP000192472"/>
    </source>
</evidence>
<feature type="transmembrane region" description="Helical" evidence="1">
    <location>
        <begin position="86"/>
        <end position="112"/>
    </location>
</feature>
<evidence type="ECO:0000256" key="1">
    <source>
        <dbReference type="SAM" id="Phobius"/>
    </source>
</evidence>
<reference evidence="3 4" key="1">
    <citation type="submission" date="2017-04" db="EMBL/GenBank/DDBJ databases">
        <authorList>
            <person name="Afonso C.L."/>
            <person name="Miller P.J."/>
            <person name="Scott M.A."/>
            <person name="Spackman E."/>
            <person name="Goraichik I."/>
            <person name="Dimitrov K.M."/>
            <person name="Suarez D.L."/>
            <person name="Swayne D.E."/>
        </authorList>
    </citation>
    <scope>NUCLEOTIDE SEQUENCE [LARGE SCALE GENOMIC DNA]</scope>
    <source>
        <strain evidence="3 4">DSM 26133</strain>
    </source>
</reference>
<protein>
    <submittedName>
        <fullName evidence="3">LytTr DNA-binding domain-containing protein</fullName>
    </submittedName>
</protein>